<dbReference type="GO" id="GO:0005634">
    <property type="term" value="C:nucleus"/>
    <property type="evidence" value="ECO:0007669"/>
    <property type="project" value="TreeGrafter"/>
</dbReference>
<accession>A0A914AH73</accession>
<dbReference type="SUPFAM" id="SSF82199">
    <property type="entry name" value="SET domain"/>
    <property type="match status" value="1"/>
</dbReference>
<evidence type="ECO:0000313" key="3">
    <source>
        <dbReference type="Proteomes" id="UP000887568"/>
    </source>
</evidence>
<dbReference type="GeneID" id="119733737"/>
<dbReference type="AlphaFoldDB" id="A0A914AH73"/>
<dbReference type="EnsemblMetazoa" id="XM_038207115.1">
    <property type="protein sequence ID" value="XP_038063043.1"/>
    <property type="gene ID" value="LOC119733737"/>
</dbReference>
<dbReference type="Pfam" id="PF00856">
    <property type="entry name" value="SET"/>
    <property type="match status" value="1"/>
</dbReference>
<name>A0A914AH73_PATMI</name>
<dbReference type="Proteomes" id="UP000887568">
    <property type="component" value="Unplaced"/>
</dbReference>
<dbReference type="GO" id="GO:0005700">
    <property type="term" value="C:polytene chromosome"/>
    <property type="evidence" value="ECO:0007669"/>
    <property type="project" value="TreeGrafter"/>
</dbReference>
<dbReference type="GO" id="GO:0043516">
    <property type="term" value="P:regulation of DNA damage response, signal transduction by p53 class mediator"/>
    <property type="evidence" value="ECO:0007669"/>
    <property type="project" value="TreeGrafter"/>
</dbReference>
<evidence type="ECO:0000313" key="2">
    <source>
        <dbReference type="EnsemblMetazoa" id="XP_038063043.1"/>
    </source>
</evidence>
<dbReference type="GO" id="GO:0006357">
    <property type="term" value="P:regulation of transcription by RNA polymerase II"/>
    <property type="evidence" value="ECO:0007669"/>
    <property type="project" value="TreeGrafter"/>
</dbReference>
<dbReference type="PANTHER" id="PTHR46167">
    <property type="entry name" value="N-LYSINE METHYLTRANSFERASE KMT5A"/>
    <property type="match status" value="1"/>
</dbReference>
<organism evidence="2 3">
    <name type="scientific">Patiria miniata</name>
    <name type="common">Bat star</name>
    <name type="synonym">Asterina miniata</name>
    <dbReference type="NCBI Taxonomy" id="46514"/>
    <lineage>
        <taxon>Eukaryota</taxon>
        <taxon>Metazoa</taxon>
        <taxon>Echinodermata</taxon>
        <taxon>Eleutherozoa</taxon>
        <taxon>Asterozoa</taxon>
        <taxon>Asteroidea</taxon>
        <taxon>Valvatacea</taxon>
        <taxon>Valvatida</taxon>
        <taxon>Asterinidae</taxon>
        <taxon>Patiria</taxon>
    </lineage>
</organism>
<dbReference type="InterPro" id="IPR046341">
    <property type="entry name" value="SET_dom_sf"/>
</dbReference>
<protein>
    <recommendedName>
        <fullName evidence="1">SET domain-containing protein</fullName>
    </recommendedName>
</protein>
<dbReference type="InterPro" id="IPR001214">
    <property type="entry name" value="SET_dom"/>
</dbReference>
<dbReference type="OrthoDB" id="16287at2759"/>
<sequence>HFDAGEFLMEYDGKLISAAEGERREETTDSFFRYFFTSRGTCTLIFFFFDCIHCGIDATSEPTEGKQLGRLVNHGDLKEANSKMKVIMDGDKPTLCLFSIKPIQKAKEVLYDYGINKPEMVSQHLKMHRL</sequence>
<evidence type="ECO:0000259" key="1">
    <source>
        <dbReference type="PROSITE" id="PS50280"/>
    </source>
</evidence>
<feature type="domain" description="SET" evidence="1">
    <location>
        <begin position="1"/>
        <end position="114"/>
    </location>
</feature>
<dbReference type="Gene3D" id="2.170.270.10">
    <property type="entry name" value="SET domain"/>
    <property type="match status" value="1"/>
</dbReference>
<dbReference type="PROSITE" id="PS50280">
    <property type="entry name" value="SET"/>
    <property type="match status" value="1"/>
</dbReference>
<reference evidence="2" key="1">
    <citation type="submission" date="2022-11" db="UniProtKB">
        <authorList>
            <consortium name="EnsemblMetazoa"/>
        </authorList>
    </citation>
    <scope>IDENTIFICATION</scope>
</reference>
<keyword evidence="3" id="KW-1185">Reference proteome</keyword>
<dbReference type="InterPro" id="IPR051760">
    <property type="entry name" value="KMT5A"/>
</dbReference>
<proteinExistence type="predicted"/>
<dbReference type="GO" id="GO:0042799">
    <property type="term" value="F:histone H4K20 methyltransferase activity"/>
    <property type="evidence" value="ECO:0007669"/>
    <property type="project" value="TreeGrafter"/>
</dbReference>
<dbReference type="PANTHER" id="PTHR46167:SF1">
    <property type="entry name" value="N-LYSINE METHYLTRANSFERASE KMT5A"/>
    <property type="match status" value="1"/>
</dbReference>
<dbReference type="RefSeq" id="XP_038063043.1">
    <property type="nucleotide sequence ID" value="XM_038207115.1"/>
</dbReference>